<comment type="caution">
    <text evidence="3">The sequence shown here is derived from an EMBL/GenBank/DDBJ whole genome shotgun (WGS) entry which is preliminary data.</text>
</comment>
<feature type="signal peptide" evidence="2">
    <location>
        <begin position="1"/>
        <end position="23"/>
    </location>
</feature>
<evidence type="ECO:0000256" key="2">
    <source>
        <dbReference type="SAM" id="SignalP"/>
    </source>
</evidence>
<accession>A0A7V8JTQ1</accession>
<organism evidence="3 4">
    <name type="scientific">Herbaspirillum frisingense</name>
    <dbReference type="NCBI Taxonomy" id="92645"/>
    <lineage>
        <taxon>Bacteria</taxon>
        <taxon>Pseudomonadati</taxon>
        <taxon>Pseudomonadota</taxon>
        <taxon>Betaproteobacteria</taxon>
        <taxon>Burkholderiales</taxon>
        <taxon>Oxalobacteraceae</taxon>
        <taxon>Herbaspirillum</taxon>
    </lineage>
</organism>
<sequence>MRSRFAAFTLSALALVFSSTAFAASAPSGLDLAFSPHAAAVKQALAEMPRESGSAAMKLAANTESPACRTLRLQAASASSDTGSQRMPFPGAAREGRHTMQMQSDAGYGERAKLESRYLSECR</sequence>
<dbReference type="EMBL" id="WNDX01000098">
    <property type="protein sequence ID" value="KAF1041996.1"/>
    <property type="molecule type" value="Genomic_DNA"/>
</dbReference>
<proteinExistence type="predicted"/>
<protein>
    <recommendedName>
        <fullName evidence="5">DUF3617 family protein</fullName>
    </recommendedName>
</protein>
<evidence type="ECO:0000313" key="3">
    <source>
        <dbReference type="EMBL" id="KAF1041996.1"/>
    </source>
</evidence>
<feature type="region of interest" description="Disordered" evidence="1">
    <location>
        <begin position="75"/>
        <end position="111"/>
    </location>
</feature>
<evidence type="ECO:0000256" key="1">
    <source>
        <dbReference type="SAM" id="MobiDB-lite"/>
    </source>
</evidence>
<feature type="chain" id="PRO_5031497366" description="DUF3617 family protein" evidence="2">
    <location>
        <begin position="24"/>
        <end position="123"/>
    </location>
</feature>
<reference evidence="4" key="1">
    <citation type="journal article" date="2020" name="MBio">
        <title>Horizontal gene transfer to a defensive symbiont with a reduced genome amongst a multipartite beetle microbiome.</title>
        <authorList>
            <person name="Waterworth S.C."/>
            <person name="Florez L.V."/>
            <person name="Rees E.R."/>
            <person name="Hertweck C."/>
            <person name="Kaltenpoth M."/>
            <person name="Kwan J.C."/>
        </authorList>
    </citation>
    <scope>NUCLEOTIDE SEQUENCE [LARGE SCALE GENOMIC DNA]</scope>
</reference>
<dbReference type="AlphaFoldDB" id="A0A7V8JTQ1"/>
<dbReference type="Proteomes" id="UP000462435">
    <property type="component" value="Unassembled WGS sequence"/>
</dbReference>
<feature type="compositionally biased region" description="Polar residues" evidence="1">
    <location>
        <begin position="76"/>
        <end position="85"/>
    </location>
</feature>
<evidence type="ECO:0008006" key="5">
    <source>
        <dbReference type="Google" id="ProtNLM"/>
    </source>
</evidence>
<gene>
    <name evidence="3" type="ORF">GAK35_02975</name>
</gene>
<evidence type="ECO:0000313" key="4">
    <source>
        <dbReference type="Proteomes" id="UP000462435"/>
    </source>
</evidence>
<keyword evidence="2" id="KW-0732">Signal</keyword>
<name>A0A7V8JTQ1_9BURK</name>